<gene>
    <name evidence="1" type="ORF">K441DRAFT_670807</name>
</gene>
<evidence type="ECO:0000313" key="2">
    <source>
        <dbReference type="Proteomes" id="UP000250078"/>
    </source>
</evidence>
<accession>A0ACC8EMV5</accession>
<keyword evidence="2" id="KW-1185">Reference proteome</keyword>
<dbReference type="EMBL" id="KV748261">
    <property type="protein sequence ID" value="OCK87407.1"/>
    <property type="molecule type" value="Genomic_DNA"/>
</dbReference>
<reference evidence="1 2" key="1">
    <citation type="journal article" date="2016" name="Nat. Commun.">
        <title>Ectomycorrhizal ecology is imprinted in the genome of the dominant symbiotic fungus Cenococcum geophilum.</title>
        <authorList>
            <consortium name="DOE Joint Genome Institute"/>
            <person name="Peter M."/>
            <person name="Kohler A."/>
            <person name="Ohm R.A."/>
            <person name="Kuo A."/>
            <person name="Krutzmann J."/>
            <person name="Morin E."/>
            <person name="Arend M."/>
            <person name="Barry K.W."/>
            <person name="Binder M."/>
            <person name="Choi C."/>
            <person name="Clum A."/>
            <person name="Copeland A."/>
            <person name="Grisel N."/>
            <person name="Haridas S."/>
            <person name="Kipfer T."/>
            <person name="LaButti K."/>
            <person name="Lindquist E."/>
            <person name="Lipzen A."/>
            <person name="Maire R."/>
            <person name="Meier B."/>
            <person name="Mihaltcheva S."/>
            <person name="Molinier V."/>
            <person name="Murat C."/>
            <person name="Poggeler S."/>
            <person name="Quandt C.A."/>
            <person name="Sperisen C."/>
            <person name="Tritt A."/>
            <person name="Tisserant E."/>
            <person name="Crous P.W."/>
            <person name="Henrissat B."/>
            <person name="Nehls U."/>
            <person name="Egli S."/>
            <person name="Spatafora J.W."/>
            <person name="Grigoriev I.V."/>
            <person name="Martin F.M."/>
        </authorList>
    </citation>
    <scope>NUCLEOTIDE SEQUENCE [LARGE SCALE GENOMIC DNA]</scope>
    <source>
        <strain evidence="1 2">1.58</strain>
    </source>
</reference>
<evidence type="ECO:0000313" key="1">
    <source>
        <dbReference type="EMBL" id="OCK87407.1"/>
    </source>
</evidence>
<name>A0ACC8EMV5_9PEZI</name>
<dbReference type="Proteomes" id="UP000250078">
    <property type="component" value="Unassembled WGS sequence"/>
</dbReference>
<sequence length="121" mass="13192">MGPITDFLPIVFVSLPLANNRCPTISSVELTPPNTYALQISCPEAKSTMTTVPPAAVVVLVMLGASALVVCGYTIHRLMGFGDMPPDQHRSHEQDVYMREVRARNLTGLSREGRHARKAFG</sequence>
<proteinExistence type="predicted"/>
<protein>
    <submittedName>
        <fullName evidence="1">Uncharacterized protein</fullName>
    </submittedName>
</protein>
<organism evidence="1 2">
    <name type="scientific">Cenococcum geophilum 1.58</name>
    <dbReference type="NCBI Taxonomy" id="794803"/>
    <lineage>
        <taxon>Eukaryota</taxon>
        <taxon>Fungi</taxon>
        <taxon>Dikarya</taxon>
        <taxon>Ascomycota</taxon>
        <taxon>Pezizomycotina</taxon>
        <taxon>Dothideomycetes</taxon>
        <taxon>Pleosporomycetidae</taxon>
        <taxon>Gloniales</taxon>
        <taxon>Gloniaceae</taxon>
        <taxon>Cenococcum</taxon>
    </lineage>
</organism>